<dbReference type="EMBL" id="JARKIE010000040">
    <property type="protein sequence ID" value="KAJ7694804.1"/>
    <property type="molecule type" value="Genomic_DNA"/>
</dbReference>
<comment type="caution">
    <text evidence="1">The sequence shown here is derived from an EMBL/GenBank/DDBJ whole genome shotgun (WGS) entry which is preliminary data.</text>
</comment>
<evidence type="ECO:0008006" key="3">
    <source>
        <dbReference type="Google" id="ProtNLM"/>
    </source>
</evidence>
<gene>
    <name evidence="1" type="ORF">B0H17DRAFT_1056866</name>
</gene>
<dbReference type="Proteomes" id="UP001221757">
    <property type="component" value="Unassembled WGS sequence"/>
</dbReference>
<name>A0AAD7GHC8_MYCRO</name>
<dbReference type="AlphaFoldDB" id="A0AAD7GHC8"/>
<dbReference type="SUPFAM" id="SSF52047">
    <property type="entry name" value="RNI-like"/>
    <property type="match status" value="1"/>
</dbReference>
<sequence>MPVDGGPTLPQELIDSILNLTDKKALKACCRVARSFRHTSQKRIFSHIKLVPTPRLSRRKADLTLQEFSQILAGSPHLALNVRSALLVEGTGVGSIPWMRGDAFPAILVMLVNLTIISIDSDLWLDWRSFPPTLIKALQIAFAFPSLATIQLRNFRFARSTELVSLLQCCRNVQYLVFSRVSVAVIDNNDTGSQDTRLSVSRLELDPLLLPLLHSVTSALDLRRLRYLQTAISTIEMAAETQHFLDAIEALSHYHVRLAHHRTDTSIIDLERLSHLRTLELSISFAFETSPDDYDPLGWAGSVLATTPDPSPIHHVILNVDVEDGDLPYLFRLADLEPFLLAPRMSMLRRVTVILESFNVDFGIYGGEWEVEQAFPVLAERGMLMIKLLGVC</sequence>
<accession>A0AAD7GHC8</accession>
<organism evidence="1 2">
    <name type="scientific">Mycena rosella</name>
    <name type="common">Pink bonnet</name>
    <name type="synonym">Agaricus rosellus</name>
    <dbReference type="NCBI Taxonomy" id="1033263"/>
    <lineage>
        <taxon>Eukaryota</taxon>
        <taxon>Fungi</taxon>
        <taxon>Dikarya</taxon>
        <taxon>Basidiomycota</taxon>
        <taxon>Agaricomycotina</taxon>
        <taxon>Agaricomycetes</taxon>
        <taxon>Agaricomycetidae</taxon>
        <taxon>Agaricales</taxon>
        <taxon>Marasmiineae</taxon>
        <taxon>Mycenaceae</taxon>
        <taxon>Mycena</taxon>
    </lineage>
</organism>
<protein>
    <recommendedName>
        <fullName evidence="3">F-box domain-containing protein</fullName>
    </recommendedName>
</protein>
<evidence type="ECO:0000313" key="1">
    <source>
        <dbReference type="EMBL" id="KAJ7694804.1"/>
    </source>
</evidence>
<evidence type="ECO:0000313" key="2">
    <source>
        <dbReference type="Proteomes" id="UP001221757"/>
    </source>
</evidence>
<reference evidence="1" key="1">
    <citation type="submission" date="2023-03" db="EMBL/GenBank/DDBJ databases">
        <title>Massive genome expansion in bonnet fungi (Mycena s.s.) driven by repeated elements and novel gene families across ecological guilds.</title>
        <authorList>
            <consortium name="Lawrence Berkeley National Laboratory"/>
            <person name="Harder C.B."/>
            <person name="Miyauchi S."/>
            <person name="Viragh M."/>
            <person name="Kuo A."/>
            <person name="Thoen E."/>
            <person name="Andreopoulos B."/>
            <person name="Lu D."/>
            <person name="Skrede I."/>
            <person name="Drula E."/>
            <person name="Henrissat B."/>
            <person name="Morin E."/>
            <person name="Kohler A."/>
            <person name="Barry K."/>
            <person name="LaButti K."/>
            <person name="Morin E."/>
            <person name="Salamov A."/>
            <person name="Lipzen A."/>
            <person name="Mereny Z."/>
            <person name="Hegedus B."/>
            <person name="Baldrian P."/>
            <person name="Stursova M."/>
            <person name="Weitz H."/>
            <person name="Taylor A."/>
            <person name="Grigoriev I.V."/>
            <person name="Nagy L.G."/>
            <person name="Martin F."/>
            <person name="Kauserud H."/>
        </authorList>
    </citation>
    <scope>NUCLEOTIDE SEQUENCE</scope>
    <source>
        <strain evidence="1">CBHHK067</strain>
    </source>
</reference>
<keyword evidence="2" id="KW-1185">Reference proteome</keyword>
<proteinExistence type="predicted"/>